<dbReference type="Gene3D" id="3.50.50.60">
    <property type="entry name" value="FAD/NAD(P)-binding domain"/>
    <property type="match status" value="2"/>
</dbReference>
<dbReference type="GO" id="GO:0003955">
    <property type="term" value="F:NAD(P)H dehydrogenase (quinone) activity"/>
    <property type="evidence" value="ECO:0007669"/>
    <property type="project" value="TreeGrafter"/>
</dbReference>
<dbReference type="RefSeq" id="WP_191124531.1">
    <property type="nucleotide sequence ID" value="NZ_JACXWY010000007.1"/>
</dbReference>
<dbReference type="PRINTS" id="PR00411">
    <property type="entry name" value="PNDRDTASEI"/>
</dbReference>
<evidence type="ECO:0000313" key="8">
    <source>
        <dbReference type="Proteomes" id="UP000619295"/>
    </source>
</evidence>
<comment type="cofactor">
    <cofactor evidence="4">
        <name>FAD</name>
        <dbReference type="ChEBI" id="CHEBI:57692"/>
    </cofactor>
    <text evidence="4">Binds 1 FAD per subunit.</text>
</comment>
<dbReference type="InterPro" id="IPR023753">
    <property type="entry name" value="FAD/NAD-binding_dom"/>
</dbReference>
<protein>
    <submittedName>
        <fullName evidence="7">FAD-dependent oxidoreductase</fullName>
    </submittedName>
</protein>
<organism evidence="7 8">
    <name type="scientific">Bosea spartocytisi</name>
    <dbReference type="NCBI Taxonomy" id="2773451"/>
    <lineage>
        <taxon>Bacteria</taxon>
        <taxon>Pseudomonadati</taxon>
        <taxon>Pseudomonadota</taxon>
        <taxon>Alphaproteobacteria</taxon>
        <taxon>Hyphomicrobiales</taxon>
        <taxon>Boseaceae</taxon>
        <taxon>Bosea</taxon>
    </lineage>
</organism>
<dbReference type="InterPro" id="IPR036188">
    <property type="entry name" value="FAD/NAD-bd_sf"/>
</dbReference>
<dbReference type="SUPFAM" id="SSF51905">
    <property type="entry name" value="FAD/NAD(P)-binding domain"/>
    <property type="match status" value="1"/>
</dbReference>
<dbReference type="PANTHER" id="PTHR43014:SF2">
    <property type="entry name" value="MERCURIC REDUCTASE"/>
    <property type="match status" value="1"/>
</dbReference>
<comment type="caution">
    <text evidence="7">The sequence shown here is derived from an EMBL/GenBank/DDBJ whole genome shotgun (WGS) entry which is preliminary data.</text>
</comment>
<dbReference type="PANTHER" id="PTHR43014">
    <property type="entry name" value="MERCURIC REDUCTASE"/>
    <property type="match status" value="1"/>
</dbReference>
<dbReference type="PIRSF" id="PIRSF000350">
    <property type="entry name" value="Mercury_reductase_MerA"/>
    <property type="match status" value="1"/>
</dbReference>
<keyword evidence="4" id="KW-0547">Nucleotide-binding</keyword>
<keyword evidence="3 4" id="KW-0274">FAD</keyword>
<feature type="binding site" evidence="4">
    <location>
        <position position="59"/>
    </location>
    <ligand>
        <name>FAD</name>
        <dbReference type="ChEBI" id="CHEBI:57692"/>
    </ligand>
</feature>
<dbReference type="Gene3D" id="3.30.390.30">
    <property type="match status" value="1"/>
</dbReference>
<reference evidence="7" key="1">
    <citation type="submission" date="2020-09" db="EMBL/GenBank/DDBJ databases">
        <title>Bosea spartocytisi sp. nov. a root nodule endophyte of Spartocytisus supranubius in the high mountain ecosystem fo the Teide National Park (Canary Islands, Spain).</title>
        <authorList>
            <person name="Pulido-Suarez L."/>
            <person name="Peix A."/>
            <person name="Igual J.M."/>
            <person name="Socas-Perez N."/>
            <person name="Velazquez E."/>
            <person name="Flores-Felix J.D."/>
            <person name="Leon-Barrios M."/>
        </authorList>
    </citation>
    <scope>NUCLEOTIDE SEQUENCE</scope>
    <source>
        <strain evidence="7">SSUT16</strain>
    </source>
</reference>
<evidence type="ECO:0000313" key="7">
    <source>
        <dbReference type="EMBL" id="MBD3846831.1"/>
    </source>
</evidence>
<keyword evidence="2" id="KW-0285">Flavoprotein</keyword>
<comment type="similarity">
    <text evidence="1">Belongs to the class-I pyridine nucleotide-disulfide oxidoreductase family.</text>
</comment>
<dbReference type="Pfam" id="PF07992">
    <property type="entry name" value="Pyr_redox_2"/>
    <property type="match status" value="1"/>
</dbReference>
<evidence type="ECO:0000259" key="5">
    <source>
        <dbReference type="Pfam" id="PF02852"/>
    </source>
</evidence>
<dbReference type="GO" id="GO:0050660">
    <property type="term" value="F:flavin adenine dinucleotide binding"/>
    <property type="evidence" value="ECO:0007669"/>
    <property type="project" value="TreeGrafter"/>
</dbReference>
<dbReference type="Proteomes" id="UP000619295">
    <property type="component" value="Unassembled WGS sequence"/>
</dbReference>
<evidence type="ECO:0000256" key="1">
    <source>
        <dbReference type="ARBA" id="ARBA00007532"/>
    </source>
</evidence>
<dbReference type="InterPro" id="IPR004099">
    <property type="entry name" value="Pyr_nucl-diS_OxRdtase_dimer"/>
</dbReference>
<evidence type="ECO:0000256" key="4">
    <source>
        <dbReference type="PIRSR" id="PIRSR000350-3"/>
    </source>
</evidence>
<dbReference type="InterPro" id="IPR016156">
    <property type="entry name" value="FAD/NAD-linked_Rdtase_dimer_sf"/>
</dbReference>
<proteinExistence type="inferred from homology"/>
<gene>
    <name evidence="7" type="ORF">IED13_14060</name>
</gene>
<dbReference type="AlphaFoldDB" id="A0A927E8S6"/>
<dbReference type="InterPro" id="IPR001100">
    <property type="entry name" value="Pyr_nuc-diS_OxRdtase"/>
</dbReference>
<evidence type="ECO:0000259" key="6">
    <source>
        <dbReference type="Pfam" id="PF07992"/>
    </source>
</evidence>
<evidence type="ECO:0000256" key="3">
    <source>
        <dbReference type="ARBA" id="ARBA00022827"/>
    </source>
</evidence>
<sequence length="486" mass="50857">MSNAKAKAAKPAALTPDLCVIGAGANGIALAIAAAAFGAPVVLIDRQATGGRTTSLATKALVEAAARIQDMREAGRLGVPVEVPEVNDALIHDHVQRALATTATNQQPERLKALGIHLIQGEARFIDRGSVQVGDIAIKARRFAIATGSRPDIPALPGLAELNPALILSEDALSELTRLPGRLVVLGGSGPAVALAQAFRRLGSTVALICPAGILPEHDAEAVMILRQKLLREGVTLHEDSEAVRVENRRSGFKLTLAGLSGEGTLEASHILVAGRRRADIEALDLDLGGIRSDADGVVVDRSLRTANRRVHALGSCAGGAAAGSRELAGNDHVGIVLRSVLFRQKGSLDPSGNPRIAWSRPEIASIGDWRAVKDARPGTLRFLRWPFAEVPAAIAAGRTEGYVKLVTDRKGRLRAVTIVGDGAGELIAPWCVALNAGLDVKAMAGIALPELAASDASRRAALSFLASATTSPRLRRLIGFLRRFG</sequence>
<feature type="domain" description="FAD/NAD(P)-binding" evidence="6">
    <location>
        <begin position="17"/>
        <end position="319"/>
    </location>
</feature>
<dbReference type="PRINTS" id="PR00368">
    <property type="entry name" value="FADPNR"/>
</dbReference>
<accession>A0A927E8S6</accession>
<keyword evidence="8" id="KW-1185">Reference proteome</keyword>
<evidence type="ECO:0000256" key="2">
    <source>
        <dbReference type="ARBA" id="ARBA00022630"/>
    </source>
</evidence>
<dbReference type="EMBL" id="JACXWY010000007">
    <property type="protein sequence ID" value="MBD3846831.1"/>
    <property type="molecule type" value="Genomic_DNA"/>
</dbReference>
<feature type="binding site" evidence="4">
    <location>
        <begin position="147"/>
        <end position="149"/>
    </location>
    <ligand>
        <name>FAD</name>
        <dbReference type="ChEBI" id="CHEBI:57692"/>
    </ligand>
</feature>
<dbReference type="SUPFAM" id="SSF55424">
    <property type="entry name" value="FAD/NAD-linked reductases, dimerisation (C-terminal) domain"/>
    <property type="match status" value="1"/>
</dbReference>
<feature type="domain" description="Pyridine nucleotide-disulphide oxidoreductase dimerisation" evidence="5">
    <location>
        <begin position="355"/>
        <end position="446"/>
    </location>
</feature>
<dbReference type="Pfam" id="PF02852">
    <property type="entry name" value="Pyr_redox_dim"/>
    <property type="match status" value="1"/>
</dbReference>
<name>A0A927E8S6_9HYPH</name>